<dbReference type="RefSeq" id="WP_145855758.1">
    <property type="nucleotide sequence ID" value="NZ_RPFW01000004.1"/>
</dbReference>
<keyword evidence="1" id="KW-0812">Transmembrane</keyword>
<accession>A0A6P2BWB9</accession>
<protein>
    <submittedName>
        <fullName evidence="2">Uncharacterized protein</fullName>
    </submittedName>
</protein>
<dbReference type="Proteomes" id="UP000460272">
    <property type="component" value="Unassembled WGS sequence"/>
</dbReference>
<evidence type="ECO:0000256" key="1">
    <source>
        <dbReference type="SAM" id="Phobius"/>
    </source>
</evidence>
<dbReference type="EMBL" id="RPFW01000004">
    <property type="protein sequence ID" value="TVZ03210.1"/>
    <property type="molecule type" value="Genomic_DNA"/>
</dbReference>
<feature type="transmembrane region" description="Helical" evidence="1">
    <location>
        <begin position="72"/>
        <end position="101"/>
    </location>
</feature>
<sequence>MLGIGTGEGGAVGVFGRTDLVDDGTGVGRVVGTGTADTVAVGTAVGAIGVGVPMALVGTGLGIAVGAAWPVAVGLAVGVLGVGLAVAAALAPLSAVTALAAEDDAELPP</sequence>
<name>A0A6P2BWB9_9ACTN</name>
<keyword evidence="1" id="KW-1133">Transmembrane helix</keyword>
<reference evidence="2 3" key="1">
    <citation type="submission" date="2018-11" db="EMBL/GenBank/DDBJ databases">
        <title>Trebonia kvetii gen.nov., sp.nov., a novel acidophilic actinobacterium, and proposal of the new actinobacterial family Treboniaceae fam. nov.</title>
        <authorList>
            <person name="Rapoport D."/>
            <person name="Sagova-Mareckova M."/>
            <person name="Sedlacek I."/>
            <person name="Provaznik J."/>
            <person name="Kralova S."/>
            <person name="Pavlinic D."/>
            <person name="Benes V."/>
            <person name="Kopecky J."/>
        </authorList>
    </citation>
    <scope>NUCLEOTIDE SEQUENCE [LARGE SCALE GENOMIC DNA]</scope>
    <source>
        <strain evidence="2 3">15Tr583</strain>
    </source>
</reference>
<proteinExistence type="predicted"/>
<dbReference type="AlphaFoldDB" id="A0A6P2BWB9"/>
<feature type="transmembrane region" description="Helical" evidence="1">
    <location>
        <begin position="39"/>
        <end position="65"/>
    </location>
</feature>
<keyword evidence="1" id="KW-0472">Membrane</keyword>
<gene>
    <name evidence="2" type="ORF">EAS64_22505</name>
</gene>
<comment type="caution">
    <text evidence="2">The sequence shown here is derived from an EMBL/GenBank/DDBJ whole genome shotgun (WGS) entry which is preliminary data.</text>
</comment>
<organism evidence="2 3">
    <name type="scientific">Trebonia kvetii</name>
    <dbReference type="NCBI Taxonomy" id="2480626"/>
    <lineage>
        <taxon>Bacteria</taxon>
        <taxon>Bacillati</taxon>
        <taxon>Actinomycetota</taxon>
        <taxon>Actinomycetes</taxon>
        <taxon>Streptosporangiales</taxon>
        <taxon>Treboniaceae</taxon>
        <taxon>Trebonia</taxon>
    </lineage>
</organism>
<keyword evidence="3" id="KW-1185">Reference proteome</keyword>
<evidence type="ECO:0000313" key="3">
    <source>
        <dbReference type="Proteomes" id="UP000460272"/>
    </source>
</evidence>
<evidence type="ECO:0000313" key="2">
    <source>
        <dbReference type="EMBL" id="TVZ03210.1"/>
    </source>
</evidence>